<reference evidence="3" key="1">
    <citation type="submission" date="2020-11" db="EMBL/GenBank/DDBJ databases">
        <title>Sequencing the genomes of 1000 actinobacteria strains.</title>
        <authorList>
            <person name="Klenk H.-P."/>
        </authorList>
    </citation>
    <scope>NUCLEOTIDE SEQUENCE</scope>
    <source>
        <strain evidence="3">DSM 45356</strain>
    </source>
</reference>
<dbReference type="Proteomes" id="UP000622552">
    <property type="component" value="Unassembled WGS sequence"/>
</dbReference>
<keyword evidence="4" id="KW-1185">Reference proteome</keyword>
<feature type="transmembrane region" description="Helical" evidence="2">
    <location>
        <begin position="6"/>
        <end position="25"/>
    </location>
</feature>
<keyword evidence="2" id="KW-1133">Transmembrane helix</keyword>
<keyword evidence="2" id="KW-0812">Transmembrane</keyword>
<proteinExistence type="predicted"/>
<keyword evidence="1" id="KW-0175">Coiled coil</keyword>
<gene>
    <name evidence="3" type="ORF">IW245_003532</name>
</gene>
<keyword evidence="2" id="KW-0472">Membrane</keyword>
<comment type="caution">
    <text evidence="3">The sequence shown here is derived from an EMBL/GenBank/DDBJ whole genome shotgun (WGS) entry which is preliminary data.</text>
</comment>
<organism evidence="3 4">
    <name type="scientific">Longispora fulva</name>
    <dbReference type="NCBI Taxonomy" id="619741"/>
    <lineage>
        <taxon>Bacteria</taxon>
        <taxon>Bacillati</taxon>
        <taxon>Actinomycetota</taxon>
        <taxon>Actinomycetes</taxon>
        <taxon>Micromonosporales</taxon>
        <taxon>Micromonosporaceae</taxon>
        <taxon>Longispora</taxon>
    </lineage>
</organism>
<dbReference type="EMBL" id="JADOUF010000001">
    <property type="protein sequence ID" value="MBG6137338.1"/>
    <property type="molecule type" value="Genomic_DNA"/>
</dbReference>
<sequence length="76" mass="8191">MVWWILGAGLAAGVVLLVLVSLPLVRRLRPLRLAAERLQARQGDALALQGRIEQLQSTVEAVTAKVEAASAHRKPS</sequence>
<evidence type="ECO:0000256" key="1">
    <source>
        <dbReference type="SAM" id="Coils"/>
    </source>
</evidence>
<feature type="coiled-coil region" evidence="1">
    <location>
        <begin position="45"/>
        <end position="72"/>
    </location>
</feature>
<accession>A0A8J7GSB1</accession>
<evidence type="ECO:0000313" key="4">
    <source>
        <dbReference type="Proteomes" id="UP000622552"/>
    </source>
</evidence>
<dbReference type="AlphaFoldDB" id="A0A8J7GSB1"/>
<evidence type="ECO:0000313" key="3">
    <source>
        <dbReference type="EMBL" id="MBG6137338.1"/>
    </source>
</evidence>
<evidence type="ECO:0000256" key="2">
    <source>
        <dbReference type="SAM" id="Phobius"/>
    </source>
</evidence>
<name>A0A8J7GSB1_9ACTN</name>
<protein>
    <submittedName>
        <fullName evidence="3">HAMP domain-containing protein</fullName>
    </submittedName>
</protein>
<dbReference type="RefSeq" id="WP_197004217.1">
    <property type="nucleotide sequence ID" value="NZ_BONS01000020.1"/>
</dbReference>